<reference evidence="3 4" key="1">
    <citation type="submission" date="2020-10" db="EMBL/GenBank/DDBJ databases">
        <authorList>
            <person name="Castelo-Branco R."/>
            <person name="Eusebio N."/>
            <person name="Adriana R."/>
            <person name="Vieira A."/>
            <person name="Brugerolle De Fraissinette N."/>
            <person name="Rezende De Castro R."/>
            <person name="Schneider M.P."/>
            <person name="Vasconcelos V."/>
            <person name="Leao P.N."/>
        </authorList>
    </citation>
    <scope>NUCLEOTIDE SEQUENCE [LARGE SCALE GENOMIC DNA]</scope>
    <source>
        <strain evidence="3 4">LEGE 07299</strain>
    </source>
</reference>
<dbReference type="RefSeq" id="WP_194044553.1">
    <property type="nucleotide sequence ID" value="NZ_JADEXF010000414.1"/>
</dbReference>
<proteinExistence type="predicted"/>
<dbReference type="Proteomes" id="UP000647836">
    <property type="component" value="Unassembled WGS sequence"/>
</dbReference>
<dbReference type="InterPro" id="IPR022017">
    <property type="entry name" value="BFA1-like_DUF3598"/>
</dbReference>
<feature type="domain" description="DUF3598" evidence="1">
    <location>
        <begin position="3"/>
        <end position="129"/>
    </location>
</feature>
<dbReference type="InterPro" id="IPR048378">
    <property type="entry name" value="BFA1-like_C"/>
</dbReference>
<dbReference type="EMBL" id="JADEXF010000414">
    <property type="protein sequence ID" value="MBE9105966.1"/>
    <property type="molecule type" value="Genomic_DNA"/>
</dbReference>
<feature type="domain" description="Biogenesis factor required for ATP synthase 1-like C-terminal" evidence="2">
    <location>
        <begin position="133"/>
        <end position="268"/>
    </location>
</feature>
<dbReference type="PANTHER" id="PTHR33404:SF1">
    <property type="entry name" value="SLL0497 PROTEIN"/>
    <property type="match status" value="1"/>
</dbReference>
<evidence type="ECO:0000313" key="3">
    <source>
        <dbReference type="EMBL" id="MBE9105966.1"/>
    </source>
</evidence>
<accession>A0ABR9TZX3</accession>
<evidence type="ECO:0000259" key="1">
    <source>
        <dbReference type="Pfam" id="PF12204"/>
    </source>
</evidence>
<protein>
    <submittedName>
        <fullName evidence="3">DUF3598 family protein</fullName>
    </submittedName>
</protein>
<dbReference type="InterPro" id="IPR012674">
    <property type="entry name" value="Calycin"/>
</dbReference>
<dbReference type="Pfam" id="PF21053">
    <property type="entry name" value="BFA1_C"/>
    <property type="match status" value="1"/>
</dbReference>
<dbReference type="PANTHER" id="PTHR33404">
    <property type="entry name" value="CELL DIVISION TOPOLOGICAL SPECIFICITY FACTOR HOMOLOG, CHLOROPLASTIC"/>
    <property type="match status" value="1"/>
</dbReference>
<comment type="caution">
    <text evidence="3">The sequence shown here is derived from an EMBL/GenBank/DDBJ whole genome shotgun (WGS) entry which is preliminary data.</text>
</comment>
<dbReference type="SUPFAM" id="SSF50814">
    <property type="entry name" value="Lipocalins"/>
    <property type="match status" value="2"/>
</dbReference>
<dbReference type="Pfam" id="PF12204">
    <property type="entry name" value="DUF3598_N"/>
    <property type="match status" value="1"/>
</dbReference>
<dbReference type="Gene3D" id="2.40.128.20">
    <property type="match status" value="2"/>
</dbReference>
<evidence type="ECO:0000313" key="4">
    <source>
        <dbReference type="Proteomes" id="UP000647836"/>
    </source>
</evidence>
<evidence type="ECO:0000259" key="2">
    <source>
        <dbReference type="Pfam" id="PF21053"/>
    </source>
</evidence>
<sequence>MTKSQWECFLQNLGVWEGSFTNFSPQGTFLNDTPSCLSLEHLNNSQKVRLTLSRSGQDIIREFNSVGGGLLFFENGSFSEGLIQLGPFSEFGGELAFVHENRRLRLVQLFDNTGQLKELILIREHLAGTPATERPTLQINDLLGEWQGQAVTIYPDWRSPDTYSTTLKLQLDDAGRLIQSTSFAERTITSTATIKDSIVLFDQNPEKQVQVLFLPDGASATSPVKVQLRQPFFMEAGWLIQPNLRQRMIRSYNEKGEWVSLTLVTEEKKL</sequence>
<name>A0ABR9TZX3_9NOSO</name>
<keyword evidence="4" id="KW-1185">Reference proteome</keyword>
<organism evidence="3 4">
    <name type="scientific">Nostoc cf. edaphicum LEGE 07299</name>
    <dbReference type="NCBI Taxonomy" id="2777974"/>
    <lineage>
        <taxon>Bacteria</taxon>
        <taxon>Bacillati</taxon>
        <taxon>Cyanobacteriota</taxon>
        <taxon>Cyanophyceae</taxon>
        <taxon>Nostocales</taxon>
        <taxon>Nostocaceae</taxon>
        <taxon>Nostoc</taxon>
    </lineage>
</organism>
<gene>
    <name evidence="3" type="ORF">IQ229_13775</name>
</gene>